<feature type="region of interest" description="Disordered" evidence="1">
    <location>
        <begin position="1"/>
        <end position="50"/>
    </location>
</feature>
<dbReference type="Proteomes" id="UP000053259">
    <property type="component" value="Unassembled WGS sequence"/>
</dbReference>
<dbReference type="HOGENOM" id="CLU_1856841_0_0_1"/>
<proteinExistence type="predicted"/>
<dbReference type="RefSeq" id="XP_016209917.1">
    <property type="nucleotide sequence ID" value="XM_016362282.1"/>
</dbReference>
<protein>
    <submittedName>
        <fullName evidence="2">Uncharacterized protein</fullName>
    </submittedName>
</protein>
<gene>
    <name evidence="2" type="ORF">PV09_08395</name>
</gene>
<dbReference type="VEuPathDB" id="FungiDB:PV09_08395"/>
<evidence type="ECO:0000256" key="1">
    <source>
        <dbReference type="SAM" id="MobiDB-lite"/>
    </source>
</evidence>
<reference evidence="2 3" key="1">
    <citation type="submission" date="2015-01" db="EMBL/GenBank/DDBJ databases">
        <title>The Genome Sequence of Ochroconis gallopava CBS43764.</title>
        <authorList>
            <consortium name="The Broad Institute Genomics Platform"/>
            <person name="Cuomo C."/>
            <person name="de Hoog S."/>
            <person name="Gorbushina A."/>
            <person name="Stielow B."/>
            <person name="Teixiera M."/>
            <person name="Abouelleil A."/>
            <person name="Chapman S.B."/>
            <person name="Priest M."/>
            <person name="Young S.K."/>
            <person name="Wortman J."/>
            <person name="Nusbaum C."/>
            <person name="Birren B."/>
        </authorList>
    </citation>
    <scope>NUCLEOTIDE SEQUENCE [LARGE SCALE GENOMIC DNA]</scope>
    <source>
        <strain evidence="2 3">CBS 43764</strain>
    </source>
</reference>
<feature type="compositionally biased region" description="Acidic residues" evidence="1">
    <location>
        <begin position="12"/>
        <end position="21"/>
    </location>
</feature>
<keyword evidence="3" id="KW-1185">Reference proteome</keyword>
<dbReference type="GeneID" id="27316368"/>
<name>A0A0D2A0B6_9PEZI</name>
<feature type="region of interest" description="Disordered" evidence="1">
    <location>
        <begin position="98"/>
        <end position="138"/>
    </location>
</feature>
<dbReference type="AlphaFoldDB" id="A0A0D2A0B6"/>
<feature type="compositionally biased region" description="Basic and acidic residues" evidence="1">
    <location>
        <begin position="37"/>
        <end position="47"/>
    </location>
</feature>
<accession>A0A0D2A0B6</accession>
<sequence>MTRRRASQAGRDDDDGDDSDEERSKDWRQDKKKGRGRRDEGEEDAQRGRLQLAARREAAFVVQRGAVHRAPFVLSEVFNWRDSTFSFVAVLAARVRSARAQPNCAAPAVADARSRQRSSAPEPQNRRRKAGVGNASDA</sequence>
<dbReference type="EMBL" id="KN847568">
    <property type="protein sequence ID" value="KIW00048.1"/>
    <property type="molecule type" value="Genomic_DNA"/>
</dbReference>
<organism evidence="2 3">
    <name type="scientific">Verruconis gallopava</name>
    <dbReference type="NCBI Taxonomy" id="253628"/>
    <lineage>
        <taxon>Eukaryota</taxon>
        <taxon>Fungi</taxon>
        <taxon>Dikarya</taxon>
        <taxon>Ascomycota</taxon>
        <taxon>Pezizomycotina</taxon>
        <taxon>Dothideomycetes</taxon>
        <taxon>Pleosporomycetidae</taxon>
        <taxon>Venturiales</taxon>
        <taxon>Sympoventuriaceae</taxon>
        <taxon>Verruconis</taxon>
    </lineage>
</organism>
<evidence type="ECO:0000313" key="3">
    <source>
        <dbReference type="Proteomes" id="UP000053259"/>
    </source>
</evidence>
<dbReference type="InParanoid" id="A0A0D2A0B6"/>
<evidence type="ECO:0000313" key="2">
    <source>
        <dbReference type="EMBL" id="KIW00048.1"/>
    </source>
</evidence>